<dbReference type="eggNOG" id="COG2141">
    <property type="taxonomic scope" value="Bacteria"/>
</dbReference>
<dbReference type="Proteomes" id="UP000001219">
    <property type="component" value="Chromosome"/>
</dbReference>
<proteinExistence type="predicted"/>
<protein>
    <submittedName>
        <fullName evidence="6">Alkanesulfonate monooxygenase</fullName>
        <ecNumber evidence="6">1.14.14.5</ecNumber>
    </submittedName>
</protein>
<name>D0LE15_GORB4</name>
<dbReference type="OrthoDB" id="9814695at2"/>
<dbReference type="SUPFAM" id="SSF51679">
    <property type="entry name" value="Bacterial luciferase-like"/>
    <property type="match status" value="1"/>
</dbReference>
<reference evidence="7" key="1">
    <citation type="submission" date="2009-10" db="EMBL/GenBank/DDBJ databases">
        <title>The complete chromosome of Gordonia bronchialis DSM 43247.</title>
        <authorList>
            <consortium name="US DOE Joint Genome Institute (JGI-PGF)"/>
            <person name="Lucas S."/>
            <person name="Copeland A."/>
            <person name="Lapidus A."/>
            <person name="Glavina del Rio T."/>
            <person name="Dalin E."/>
            <person name="Tice H."/>
            <person name="Bruce D."/>
            <person name="Goodwin L."/>
            <person name="Pitluck S."/>
            <person name="Kyrpides N."/>
            <person name="Mavromatis K."/>
            <person name="Ivanova N."/>
            <person name="Ovchinnikova G."/>
            <person name="Saunders E."/>
            <person name="Brettin T."/>
            <person name="Detter J.C."/>
            <person name="Han C."/>
            <person name="Larimer F."/>
            <person name="Land M."/>
            <person name="Hauser L."/>
            <person name="Markowitz V."/>
            <person name="Cheng J.-F."/>
            <person name="Hugenholtz P."/>
            <person name="Woyke T."/>
            <person name="Wu D."/>
            <person name="Jando M."/>
            <person name="Schneider S."/>
            <person name="Goeker M."/>
            <person name="Klenk H.-P."/>
            <person name="Eisen J.A."/>
        </authorList>
    </citation>
    <scope>NUCLEOTIDE SEQUENCE [LARGE SCALE GENOMIC DNA]</scope>
    <source>
        <strain evidence="7">ATCC 25592 / DSM 43247 / BCRC 13721 / JCM 3198 / KCTC 3076 / NBRC 16047 / NCTC 10667</strain>
    </source>
</reference>
<evidence type="ECO:0000313" key="7">
    <source>
        <dbReference type="Proteomes" id="UP000001219"/>
    </source>
</evidence>
<dbReference type="KEGG" id="gbr:Gbro_3410"/>
<dbReference type="EC" id="1.14.14.5" evidence="6"/>
<dbReference type="InterPro" id="IPR036661">
    <property type="entry name" value="Luciferase-like_sf"/>
</dbReference>
<dbReference type="EMBL" id="CP001802">
    <property type="protein sequence ID" value="ACY22607.1"/>
    <property type="molecule type" value="Genomic_DNA"/>
</dbReference>
<organism evidence="6 7">
    <name type="scientific">Gordonia bronchialis (strain ATCC 25592 / DSM 43247 / BCRC 13721 / JCM 3198 / KCTC 3076 / NBRC 16047 / NCTC 10667)</name>
    <name type="common">Rhodococcus bronchialis</name>
    <dbReference type="NCBI Taxonomy" id="526226"/>
    <lineage>
        <taxon>Bacteria</taxon>
        <taxon>Bacillati</taxon>
        <taxon>Actinomycetota</taxon>
        <taxon>Actinomycetes</taxon>
        <taxon>Mycobacteriales</taxon>
        <taxon>Gordoniaceae</taxon>
        <taxon>Gordonia</taxon>
    </lineage>
</organism>
<accession>D0LE15</accession>
<dbReference type="RefSeq" id="WP_012835122.1">
    <property type="nucleotide sequence ID" value="NC_013441.1"/>
</dbReference>
<keyword evidence="3 6" id="KW-0560">Oxidoreductase</keyword>
<dbReference type="PANTHER" id="PTHR42847:SF4">
    <property type="entry name" value="ALKANESULFONATE MONOOXYGENASE-RELATED"/>
    <property type="match status" value="1"/>
</dbReference>
<evidence type="ECO:0000256" key="2">
    <source>
        <dbReference type="ARBA" id="ARBA00022643"/>
    </source>
</evidence>
<evidence type="ECO:0000256" key="4">
    <source>
        <dbReference type="ARBA" id="ARBA00023033"/>
    </source>
</evidence>
<keyword evidence="2" id="KW-0288">FMN</keyword>
<dbReference type="Gene3D" id="3.20.20.30">
    <property type="entry name" value="Luciferase-like domain"/>
    <property type="match status" value="1"/>
</dbReference>
<keyword evidence="7" id="KW-1185">Reference proteome</keyword>
<dbReference type="GO" id="GO:0008726">
    <property type="term" value="F:alkanesulfonate monooxygenase activity"/>
    <property type="evidence" value="ECO:0007669"/>
    <property type="project" value="UniProtKB-EC"/>
</dbReference>
<gene>
    <name evidence="6" type="ordered locus">Gbro_3410</name>
</gene>
<evidence type="ECO:0000256" key="1">
    <source>
        <dbReference type="ARBA" id="ARBA00022630"/>
    </source>
</evidence>
<sequence>MSHSHFHWFLPTAGDSRDIVGASHASATKRRPPGYRAPDLPYLVDVARTADRLGFESVLTPTGTWCEDAWLTTAAAAQHTEKLSFLVAFRPGLISPTLAAQQAATLQRFTGGRIDVNIVTGGDEIEQRRFGDRVDHDRRYARTAEFLEVVTRLWDGETVDFAGEFYTIDGAFIPEPPQPRPTVFFGGSSDPALTVAADHAEVYLTWGEPPQVAGAKINEVARRAKTRGRTLEYGVRLHVIARETSAEAWRVADRLLAGISDDEIATAFALHSASDSTGQRRMAELHGGRRDQLEIHPGLWAGVGLIRGGAGTALVGSYDEVADLVGEYEEQGFSHFILSGYPHVEEAYWFAEGVLPVLAERASDRPRQLSPAVL</sequence>
<keyword evidence="1" id="KW-0285">Flavoprotein</keyword>
<dbReference type="HOGENOM" id="CLU_027853_1_0_11"/>
<dbReference type="PANTHER" id="PTHR42847">
    <property type="entry name" value="ALKANESULFONATE MONOOXYGENASE"/>
    <property type="match status" value="1"/>
</dbReference>
<dbReference type="InterPro" id="IPR011251">
    <property type="entry name" value="Luciferase-like_dom"/>
</dbReference>
<dbReference type="Pfam" id="PF00296">
    <property type="entry name" value="Bac_luciferase"/>
    <property type="match status" value="1"/>
</dbReference>
<dbReference type="AlphaFoldDB" id="D0LE15"/>
<evidence type="ECO:0000259" key="5">
    <source>
        <dbReference type="Pfam" id="PF00296"/>
    </source>
</evidence>
<keyword evidence="4 6" id="KW-0503">Monooxygenase</keyword>
<feature type="domain" description="Luciferase-like" evidence="5">
    <location>
        <begin position="22"/>
        <end position="335"/>
    </location>
</feature>
<evidence type="ECO:0000313" key="6">
    <source>
        <dbReference type="EMBL" id="ACY22607.1"/>
    </source>
</evidence>
<evidence type="ECO:0000256" key="3">
    <source>
        <dbReference type="ARBA" id="ARBA00023002"/>
    </source>
</evidence>
<dbReference type="CDD" id="cd01094">
    <property type="entry name" value="Alkanesulfonate_monoxygenase"/>
    <property type="match status" value="1"/>
</dbReference>
<dbReference type="STRING" id="526226.Gbro_3410"/>
<dbReference type="InterPro" id="IPR050172">
    <property type="entry name" value="SsuD_RutA_monooxygenase"/>
</dbReference>
<reference evidence="6 7" key="2">
    <citation type="journal article" date="2010" name="Stand. Genomic Sci.">
        <title>Complete genome sequence of Gordonia bronchialis type strain (3410).</title>
        <authorList>
            <person name="Ivanova N."/>
            <person name="Sikorski J."/>
            <person name="Jando M."/>
            <person name="Lapidus A."/>
            <person name="Nolan M."/>
            <person name="Lucas S."/>
            <person name="Del Rio T.G."/>
            <person name="Tice H."/>
            <person name="Copeland A."/>
            <person name="Cheng J.F."/>
            <person name="Chen F."/>
            <person name="Bruce D."/>
            <person name="Goodwin L."/>
            <person name="Pitluck S."/>
            <person name="Mavromatis K."/>
            <person name="Ovchinnikova G."/>
            <person name="Pati A."/>
            <person name="Chen A."/>
            <person name="Palaniappan K."/>
            <person name="Land M."/>
            <person name="Hauser L."/>
            <person name="Chang Y.J."/>
            <person name="Jeffries C.D."/>
            <person name="Chain P."/>
            <person name="Saunders E."/>
            <person name="Han C."/>
            <person name="Detter J.C."/>
            <person name="Brettin T."/>
            <person name="Rohde M."/>
            <person name="Goker M."/>
            <person name="Bristow J."/>
            <person name="Eisen J.A."/>
            <person name="Markowitz V."/>
            <person name="Hugenholtz P."/>
            <person name="Klenk H.P."/>
            <person name="Kyrpides N.C."/>
        </authorList>
    </citation>
    <scope>NUCLEOTIDE SEQUENCE [LARGE SCALE GENOMIC DNA]</scope>
    <source>
        <strain evidence="7">ATCC 25592 / DSM 43247 / BCRC 13721 / JCM 3198 / KCTC 3076 / NBRC 16047 / NCTC 10667</strain>
    </source>
</reference>
<dbReference type="GO" id="GO:0046306">
    <property type="term" value="P:alkanesulfonate catabolic process"/>
    <property type="evidence" value="ECO:0007669"/>
    <property type="project" value="TreeGrafter"/>
</dbReference>